<accession>A0ABR1AYY6</accession>
<sequence>MAINTKPQPLHASSQSSSSAVIVPCNFCHGVDTNKSGSCCESGSTVPVRYKDYYKKKGLKCKNPLPFVGGSGPSIFNFIDPMKFRNTFCNTYSDRMFGFQILMKPRICVKDLELLRQK</sequence>
<protein>
    <submittedName>
        <fullName evidence="1">Uncharacterized protein</fullName>
    </submittedName>
</protein>
<comment type="caution">
    <text evidence="1">The sequence shown here is derived from an EMBL/GenBank/DDBJ whole genome shotgun (WGS) entry which is preliminary data.</text>
</comment>
<name>A0ABR1AYY6_POLSC</name>
<dbReference type="EMBL" id="JAWJWF010000006">
    <property type="protein sequence ID" value="KAK6631535.1"/>
    <property type="molecule type" value="Genomic_DNA"/>
</dbReference>
<evidence type="ECO:0000313" key="1">
    <source>
        <dbReference type="EMBL" id="KAK6631535.1"/>
    </source>
</evidence>
<evidence type="ECO:0000313" key="2">
    <source>
        <dbReference type="Proteomes" id="UP001359485"/>
    </source>
</evidence>
<keyword evidence="2" id="KW-1185">Reference proteome</keyword>
<proteinExistence type="predicted"/>
<reference evidence="1 2" key="1">
    <citation type="submission" date="2023-09" db="EMBL/GenBank/DDBJ databases">
        <title>Genomes of two closely related lineages of the louse Polyplax serrata with different host specificities.</title>
        <authorList>
            <person name="Martinu J."/>
            <person name="Tarabai H."/>
            <person name="Stefka J."/>
            <person name="Hypsa V."/>
        </authorList>
    </citation>
    <scope>NUCLEOTIDE SEQUENCE [LARGE SCALE GENOMIC DNA]</scope>
    <source>
        <strain evidence="1">98ZLc_SE</strain>
    </source>
</reference>
<organism evidence="1 2">
    <name type="scientific">Polyplax serrata</name>
    <name type="common">Common mouse louse</name>
    <dbReference type="NCBI Taxonomy" id="468196"/>
    <lineage>
        <taxon>Eukaryota</taxon>
        <taxon>Metazoa</taxon>
        <taxon>Ecdysozoa</taxon>
        <taxon>Arthropoda</taxon>
        <taxon>Hexapoda</taxon>
        <taxon>Insecta</taxon>
        <taxon>Pterygota</taxon>
        <taxon>Neoptera</taxon>
        <taxon>Paraneoptera</taxon>
        <taxon>Psocodea</taxon>
        <taxon>Troctomorpha</taxon>
        <taxon>Phthiraptera</taxon>
        <taxon>Anoplura</taxon>
        <taxon>Polyplacidae</taxon>
        <taxon>Polyplax</taxon>
    </lineage>
</organism>
<gene>
    <name evidence="1" type="ORF">RUM44_006062</name>
</gene>
<dbReference type="Proteomes" id="UP001359485">
    <property type="component" value="Unassembled WGS sequence"/>
</dbReference>